<dbReference type="InterPro" id="IPR029016">
    <property type="entry name" value="GAF-like_dom_sf"/>
</dbReference>
<evidence type="ECO:0000256" key="4">
    <source>
        <dbReference type="ARBA" id="ARBA00022553"/>
    </source>
</evidence>
<dbReference type="InterPro" id="IPR036890">
    <property type="entry name" value="HATPase_C_sf"/>
</dbReference>
<gene>
    <name evidence="15" type="ORF">HGR_03532</name>
</gene>
<dbReference type="InterPro" id="IPR004358">
    <property type="entry name" value="Sig_transdc_His_kin-like_C"/>
</dbReference>
<dbReference type="GO" id="GO:0005886">
    <property type="term" value="C:plasma membrane"/>
    <property type="evidence" value="ECO:0007669"/>
    <property type="project" value="TreeGrafter"/>
</dbReference>
<dbReference type="OrthoDB" id="9806130at2"/>
<feature type="transmembrane region" description="Helical" evidence="13">
    <location>
        <begin position="450"/>
        <end position="467"/>
    </location>
</feature>
<comment type="catalytic activity">
    <reaction evidence="1">
        <text>ATP + protein L-histidine = ADP + protein N-phospho-L-histidine.</text>
        <dbReference type="EC" id="2.7.13.3"/>
    </reaction>
</comment>
<evidence type="ECO:0000256" key="3">
    <source>
        <dbReference type="ARBA" id="ARBA00012438"/>
    </source>
</evidence>
<keyword evidence="6 13" id="KW-0812">Transmembrane</keyword>
<dbReference type="Pfam" id="PF02702">
    <property type="entry name" value="KdpD"/>
    <property type="match status" value="1"/>
</dbReference>
<dbReference type="SMART" id="SM00388">
    <property type="entry name" value="HisKA"/>
    <property type="match status" value="1"/>
</dbReference>
<dbReference type="Gene3D" id="1.20.120.620">
    <property type="entry name" value="Backbone structure of the membrane domain of e. Coli histidine kinase receptor kdpd"/>
    <property type="match status" value="1"/>
</dbReference>
<dbReference type="InterPro" id="IPR014729">
    <property type="entry name" value="Rossmann-like_a/b/a_fold"/>
</dbReference>
<dbReference type="PANTHER" id="PTHR45569:SF1">
    <property type="entry name" value="SENSOR PROTEIN KDPD"/>
    <property type="match status" value="1"/>
</dbReference>
<feature type="transmembrane region" description="Helical" evidence="13">
    <location>
        <begin position="473"/>
        <end position="494"/>
    </location>
</feature>
<keyword evidence="8" id="KW-0418">Kinase</keyword>
<dbReference type="eggNOG" id="COG2205">
    <property type="taxonomic scope" value="Bacteria"/>
</dbReference>
<evidence type="ECO:0000256" key="2">
    <source>
        <dbReference type="ARBA" id="ARBA00004141"/>
    </source>
</evidence>
<dbReference type="AlphaFoldDB" id="F3KQI7"/>
<reference evidence="15 16" key="1">
    <citation type="journal article" date="2011" name="EMBO J.">
        <title>Structural diversity of bacterial flagellar motors.</title>
        <authorList>
            <person name="Chen S."/>
            <person name="Beeby M."/>
            <person name="Murphy G.E."/>
            <person name="Leadbetter J.R."/>
            <person name="Hendrixson D.R."/>
            <person name="Briegel A."/>
            <person name="Li Z."/>
            <person name="Shi J."/>
            <person name="Tocheva E.I."/>
            <person name="Muller A."/>
            <person name="Dobro M.J."/>
            <person name="Jensen G.J."/>
        </authorList>
    </citation>
    <scope>NUCLEOTIDE SEQUENCE [LARGE SCALE GENOMIC DNA]</scope>
    <source>
        <strain evidence="15 16">ATCC 19624</strain>
    </source>
</reference>
<dbReference type="InterPro" id="IPR036097">
    <property type="entry name" value="HisK_dim/P_sf"/>
</dbReference>
<dbReference type="Pfam" id="PF00582">
    <property type="entry name" value="Usp"/>
    <property type="match status" value="1"/>
</dbReference>
<dbReference type="InterPro" id="IPR027417">
    <property type="entry name" value="P-loop_NTPase"/>
</dbReference>
<dbReference type="Proteomes" id="UP000016368">
    <property type="component" value="Unassembled WGS sequence"/>
</dbReference>
<dbReference type="Gene3D" id="3.30.450.40">
    <property type="match status" value="1"/>
</dbReference>
<dbReference type="FunFam" id="3.40.50.300:FF:000483">
    <property type="entry name" value="Sensor histidine kinase KdpD"/>
    <property type="match status" value="1"/>
</dbReference>
<evidence type="ECO:0000313" key="16">
    <source>
        <dbReference type="Proteomes" id="UP000016368"/>
    </source>
</evidence>
<dbReference type="Gene3D" id="3.40.50.300">
    <property type="entry name" value="P-loop containing nucleotide triphosphate hydrolases"/>
    <property type="match status" value="1"/>
</dbReference>
<keyword evidence="4" id="KW-0597">Phosphoprotein</keyword>
<dbReference type="CDD" id="cd00075">
    <property type="entry name" value="HATPase"/>
    <property type="match status" value="1"/>
</dbReference>
<evidence type="ECO:0000256" key="12">
    <source>
        <dbReference type="ARBA" id="ARBA00023136"/>
    </source>
</evidence>
<dbReference type="PANTHER" id="PTHR45569">
    <property type="entry name" value="SENSOR PROTEIN KDPD"/>
    <property type="match status" value="1"/>
</dbReference>
<keyword evidence="5" id="KW-0808">Transferase</keyword>
<dbReference type="Gene3D" id="1.10.287.130">
    <property type="match status" value="1"/>
</dbReference>
<feature type="domain" description="Histidine kinase" evidence="14">
    <location>
        <begin position="681"/>
        <end position="909"/>
    </location>
</feature>
<dbReference type="SMART" id="SM00387">
    <property type="entry name" value="HATPase_c"/>
    <property type="match status" value="1"/>
</dbReference>
<keyword evidence="10 13" id="KW-1133">Transmembrane helix</keyword>
<dbReference type="SUPFAM" id="SSF52402">
    <property type="entry name" value="Adenine nucleotide alpha hydrolases-like"/>
    <property type="match status" value="1"/>
</dbReference>
<dbReference type="InterPro" id="IPR003852">
    <property type="entry name" value="Sig_transdc_His_kinase_KdpD_N"/>
</dbReference>
<evidence type="ECO:0000256" key="1">
    <source>
        <dbReference type="ARBA" id="ARBA00000085"/>
    </source>
</evidence>
<keyword evidence="7" id="KW-0547">Nucleotide-binding</keyword>
<dbReference type="PRINTS" id="PR00344">
    <property type="entry name" value="BCTRLSENSOR"/>
</dbReference>
<evidence type="ECO:0000256" key="11">
    <source>
        <dbReference type="ARBA" id="ARBA00023012"/>
    </source>
</evidence>
<dbReference type="CDD" id="cd00082">
    <property type="entry name" value="HisKA"/>
    <property type="match status" value="1"/>
</dbReference>
<dbReference type="GO" id="GO:0005524">
    <property type="term" value="F:ATP binding"/>
    <property type="evidence" value="ECO:0007669"/>
    <property type="project" value="UniProtKB-KW"/>
</dbReference>
<organism evidence="15 16">
    <name type="scientific">Hylemonella gracilis ATCC 19624</name>
    <dbReference type="NCBI Taxonomy" id="887062"/>
    <lineage>
        <taxon>Bacteria</taxon>
        <taxon>Pseudomonadati</taxon>
        <taxon>Pseudomonadota</taxon>
        <taxon>Betaproteobacteria</taxon>
        <taxon>Burkholderiales</taxon>
        <taxon>Comamonadaceae</taxon>
        <taxon>Hylemonella</taxon>
    </lineage>
</organism>
<evidence type="ECO:0000256" key="5">
    <source>
        <dbReference type="ARBA" id="ARBA00022679"/>
    </source>
</evidence>
<evidence type="ECO:0000256" key="7">
    <source>
        <dbReference type="ARBA" id="ARBA00022741"/>
    </source>
</evidence>
<keyword evidence="12 13" id="KW-0472">Membrane</keyword>
<dbReference type="SUPFAM" id="SSF52540">
    <property type="entry name" value="P-loop containing nucleoside triphosphate hydrolases"/>
    <property type="match status" value="1"/>
</dbReference>
<dbReference type="EC" id="2.7.13.3" evidence="3"/>
<dbReference type="InterPro" id="IPR003661">
    <property type="entry name" value="HisK_dim/P_dom"/>
</dbReference>
<keyword evidence="16" id="KW-1185">Reference proteome</keyword>
<evidence type="ECO:0000256" key="6">
    <source>
        <dbReference type="ARBA" id="ARBA00022692"/>
    </source>
</evidence>
<sequence>MSEEQDAQPHAGREVRADALASELRRQAAGRLTVFLGAAPGVGKTYAMLSRARELQKQGVDIVVGIVETHGRAETAALLDGLDIIPRQRIDYQGRQLEELDIDAVLARRPRVAIIDELAHRNAPGSRHERRWQDVEELLDAGIDVCTAVNIQHLESLNDVVHRITGVRVSETVPDALFDRLRDIRLVDLPPRELIERLKQGKVYLPEQAERALQAFFLPSNLAALRELAMQTAADRVDEDLRETQAARGLPGLALRRRVLVAIDGLGSSEYLVRAGRRIAERRDAPWSVVTVQTGAGDKVDPARQAELDRAFALARNLGADTEVLHGPRIADALLDHAASGGSSTLVVGRTRERPFARMVNRTLTQQLLQHGTHFELVIISAPQAKVRARRRWESPATWLGRDDLALTLFATLAAILAAWAAELWLGLSDLSMVFIVAVVLVAARTRMAAAVLAAGLCFLAYNFFFIEPRFTLFIGARQGVATVFLFLIAALVAGRLASQLRMQVLALRAANAHATALQGLGRQLSAAADLGAVLQAGRAALERHLSAGAWLRVGEAGASTEASSPNAELADIDRAAMDWALSHGQSAGRYTDTLAGAAWWWLPLREEPGASGPAGQGVIGVVGLRFGVDMRRLSHAQRRLAEAMAQDIAQAALRARLVADLEKARVSNETERLRSALLSSVSHDLRSPLAAMIGSAGSLAGYSDAMSAEDRKNLLDTILVEGERLDRYIQNLLDMTRLGHTGLSLKRDWIGVDELIGSATGRLRRYQPGVQANVTLSPGLPPIWVHPALVEQALFNVLENAAKFSPPDEPITITARLADPVDDDAGRTRGEVLQLDVRDRGPGIPEDERGRIFDMFYSVERGDRGRHGTGLGLTIAQGMVGAHGGNVVALPGPDGRGTVIRITLPLITPPFTPSSKPPDADR</sequence>
<dbReference type="InterPro" id="IPR038318">
    <property type="entry name" value="KdpD_sf"/>
</dbReference>
<evidence type="ECO:0000256" key="10">
    <source>
        <dbReference type="ARBA" id="ARBA00022989"/>
    </source>
</evidence>
<dbReference type="Gene3D" id="3.30.565.10">
    <property type="entry name" value="Histidine kinase-like ATPase, C-terminal domain"/>
    <property type="match status" value="1"/>
</dbReference>
<protein>
    <recommendedName>
        <fullName evidence="3">histidine kinase</fullName>
        <ecNumber evidence="3">2.7.13.3</ecNumber>
    </recommendedName>
</protein>
<dbReference type="RefSeq" id="WP_006296685.1">
    <property type="nucleotide sequence ID" value="NZ_AEGR01000039.1"/>
</dbReference>
<dbReference type="PROSITE" id="PS50109">
    <property type="entry name" value="HIS_KIN"/>
    <property type="match status" value="1"/>
</dbReference>
<dbReference type="Pfam" id="PF00512">
    <property type="entry name" value="HisKA"/>
    <property type="match status" value="1"/>
</dbReference>
<name>F3KQI7_9BURK</name>
<keyword evidence="9" id="KW-0067">ATP-binding</keyword>
<dbReference type="InterPro" id="IPR003594">
    <property type="entry name" value="HATPase_dom"/>
</dbReference>
<evidence type="ECO:0000259" key="14">
    <source>
        <dbReference type="PROSITE" id="PS50109"/>
    </source>
</evidence>
<comment type="subcellular location">
    <subcellularLocation>
        <location evidence="2">Membrane</location>
        <topology evidence="2">Multi-pass membrane protein</topology>
    </subcellularLocation>
</comment>
<evidence type="ECO:0000313" key="15">
    <source>
        <dbReference type="EMBL" id="EGI77970.1"/>
    </source>
</evidence>
<evidence type="ECO:0000256" key="9">
    <source>
        <dbReference type="ARBA" id="ARBA00022840"/>
    </source>
</evidence>
<dbReference type="STRING" id="887062.HGR_03532"/>
<dbReference type="SUPFAM" id="SSF55874">
    <property type="entry name" value="ATPase domain of HSP90 chaperone/DNA topoisomerase II/histidine kinase"/>
    <property type="match status" value="1"/>
</dbReference>
<dbReference type="InterPro" id="IPR025201">
    <property type="entry name" value="KdpD_TM"/>
</dbReference>
<proteinExistence type="predicted"/>
<comment type="caution">
    <text evidence="15">The sequence shown here is derived from an EMBL/GenBank/DDBJ whole genome shotgun (WGS) entry which is preliminary data.</text>
</comment>
<dbReference type="InterPro" id="IPR006016">
    <property type="entry name" value="UspA"/>
</dbReference>
<dbReference type="Pfam" id="PF13493">
    <property type="entry name" value="DUF4118"/>
    <property type="match status" value="1"/>
</dbReference>
<dbReference type="Pfam" id="PF02518">
    <property type="entry name" value="HATPase_c"/>
    <property type="match status" value="1"/>
</dbReference>
<dbReference type="FunFam" id="1.10.287.130:FF:000027">
    <property type="entry name" value="Sensor histidine kinase KdpD"/>
    <property type="match status" value="1"/>
</dbReference>
<dbReference type="InterPro" id="IPR052023">
    <property type="entry name" value="Histidine_kinase_KdpD"/>
</dbReference>
<evidence type="ECO:0000256" key="8">
    <source>
        <dbReference type="ARBA" id="ARBA00022777"/>
    </source>
</evidence>
<dbReference type="EMBL" id="AEGR01000039">
    <property type="protein sequence ID" value="EGI77970.1"/>
    <property type="molecule type" value="Genomic_DNA"/>
</dbReference>
<dbReference type="GO" id="GO:0005737">
    <property type="term" value="C:cytoplasm"/>
    <property type="evidence" value="ECO:0007669"/>
    <property type="project" value="UniProtKB-ARBA"/>
</dbReference>
<keyword evidence="11" id="KW-0902">Two-component regulatory system</keyword>
<feature type="transmembrane region" description="Helical" evidence="13">
    <location>
        <begin position="399"/>
        <end position="418"/>
    </location>
</feature>
<dbReference type="Gene3D" id="3.40.50.620">
    <property type="entry name" value="HUPs"/>
    <property type="match status" value="1"/>
</dbReference>
<dbReference type="SUPFAM" id="SSF47384">
    <property type="entry name" value="Homodimeric domain of signal transducing histidine kinase"/>
    <property type="match status" value="1"/>
</dbReference>
<accession>F3KQI7</accession>
<dbReference type="InterPro" id="IPR005467">
    <property type="entry name" value="His_kinase_dom"/>
</dbReference>
<dbReference type="GO" id="GO:0000155">
    <property type="term" value="F:phosphorelay sensor kinase activity"/>
    <property type="evidence" value="ECO:0007669"/>
    <property type="project" value="InterPro"/>
</dbReference>
<evidence type="ECO:0000256" key="13">
    <source>
        <dbReference type="SAM" id="Phobius"/>
    </source>
</evidence>